<evidence type="ECO:0000256" key="3">
    <source>
        <dbReference type="ARBA" id="ARBA00023002"/>
    </source>
</evidence>
<comment type="caution">
    <text evidence="5">The sequence shown here is derived from an EMBL/GenBank/DDBJ whole genome shotgun (WGS) entry which is preliminary data.</text>
</comment>
<evidence type="ECO:0000256" key="2">
    <source>
        <dbReference type="ARBA" id="ARBA00022857"/>
    </source>
</evidence>
<accession>A0A2H0BSB6</accession>
<dbReference type="Gene3D" id="3.40.109.10">
    <property type="entry name" value="NADH Oxidase"/>
    <property type="match status" value="1"/>
</dbReference>
<dbReference type="Proteomes" id="UP000231581">
    <property type="component" value="Unassembled WGS sequence"/>
</dbReference>
<keyword evidence="2" id="KW-0521">NADP</keyword>
<dbReference type="PANTHER" id="PTHR43673">
    <property type="entry name" value="NAD(P)H NITROREDUCTASE YDGI-RELATED"/>
    <property type="match status" value="1"/>
</dbReference>
<keyword evidence="3" id="KW-0560">Oxidoreductase</keyword>
<feature type="domain" description="Nitroreductase" evidence="4">
    <location>
        <begin position="10"/>
        <end position="185"/>
    </location>
</feature>
<dbReference type="Pfam" id="PF00881">
    <property type="entry name" value="Nitroreductase"/>
    <property type="match status" value="1"/>
</dbReference>
<reference evidence="5 6" key="1">
    <citation type="submission" date="2017-09" db="EMBL/GenBank/DDBJ databases">
        <title>Depth-based differentiation of microbial function through sediment-hosted aquifers and enrichment of novel symbionts in the deep terrestrial subsurface.</title>
        <authorList>
            <person name="Probst A.J."/>
            <person name="Ladd B."/>
            <person name="Jarett J.K."/>
            <person name="Geller-Mcgrath D.E."/>
            <person name="Sieber C.M."/>
            <person name="Emerson J.B."/>
            <person name="Anantharaman K."/>
            <person name="Thomas B.C."/>
            <person name="Malmstrom R."/>
            <person name="Stieglmeier M."/>
            <person name="Klingl A."/>
            <person name="Woyke T."/>
            <person name="Ryan C.M."/>
            <person name="Banfield J.F."/>
        </authorList>
    </citation>
    <scope>NUCLEOTIDE SEQUENCE [LARGE SCALE GENOMIC DNA]</scope>
    <source>
        <strain evidence="5">CG22_combo_CG10-13_8_21_14_all_47_17</strain>
    </source>
</reference>
<evidence type="ECO:0000313" key="5">
    <source>
        <dbReference type="EMBL" id="PIP60576.1"/>
    </source>
</evidence>
<dbReference type="PANTHER" id="PTHR43673:SF10">
    <property type="entry name" value="NADH DEHYDROGENASE_NAD(P)H NITROREDUCTASE XCC3605-RELATED"/>
    <property type="match status" value="1"/>
</dbReference>
<dbReference type="EMBL" id="PCSZ01000050">
    <property type="protein sequence ID" value="PIP60576.1"/>
    <property type="molecule type" value="Genomic_DNA"/>
</dbReference>
<comment type="similarity">
    <text evidence="1">Belongs to the nitroreductase family.</text>
</comment>
<dbReference type="SUPFAM" id="SSF55469">
    <property type="entry name" value="FMN-dependent nitroreductase-like"/>
    <property type="match status" value="1"/>
</dbReference>
<evidence type="ECO:0000259" key="4">
    <source>
        <dbReference type="Pfam" id="PF00881"/>
    </source>
</evidence>
<evidence type="ECO:0000313" key="6">
    <source>
        <dbReference type="Proteomes" id="UP000231581"/>
    </source>
</evidence>
<dbReference type="InterPro" id="IPR000415">
    <property type="entry name" value="Nitroreductase-like"/>
</dbReference>
<dbReference type="AlphaFoldDB" id="A0A2H0BSB6"/>
<organism evidence="5 6">
    <name type="scientific">Candidatus Uhrbacteria bacterium CG22_combo_CG10-13_8_21_14_all_47_17</name>
    <dbReference type="NCBI Taxonomy" id="1975041"/>
    <lineage>
        <taxon>Bacteria</taxon>
        <taxon>Candidatus Uhriibacteriota</taxon>
    </lineage>
</organism>
<dbReference type="InterPro" id="IPR029479">
    <property type="entry name" value="Nitroreductase"/>
</dbReference>
<sequence length="210" mass="23400">MKNTITEALNWRYATKEFDTQKKVSDDDLKTILESARLAPSSFGIEPWKFLVVTNPELREKIRKVSYDQSKVTDASHLIILTRRTDASALVDEFVQRASTIEGASLEDLNSLKQNISGAIGRFSPEQYTLWSAKQTYIALGMMVETAALLKIDACPMEGFDATAVNEILGLSEKNLATVSMLPVGFRGEDLGATRKKVRRSFEDVVEFIG</sequence>
<name>A0A2H0BSB6_9BACT</name>
<dbReference type="InterPro" id="IPR033878">
    <property type="entry name" value="NfsB-like"/>
</dbReference>
<dbReference type="CDD" id="cd02149">
    <property type="entry name" value="NfsB-like"/>
    <property type="match status" value="1"/>
</dbReference>
<protein>
    <submittedName>
        <fullName evidence="5">NAD(P)H-dependent oxidoreductase</fullName>
    </submittedName>
</protein>
<dbReference type="GO" id="GO:0016491">
    <property type="term" value="F:oxidoreductase activity"/>
    <property type="evidence" value="ECO:0007669"/>
    <property type="project" value="UniProtKB-KW"/>
</dbReference>
<evidence type="ECO:0000256" key="1">
    <source>
        <dbReference type="ARBA" id="ARBA00007118"/>
    </source>
</evidence>
<proteinExistence type="inferred from homology"/>
<gene>
    <name evidence="5" type="ORF">COX00_02510</name>
</gene>